<keyword evidence="6" id="KW-0503">Monooxygenase</keyword>
<dbReference type="PANTHER" id="PTHR46300">
    <property type="entry name" value="P450, PUTATIVE (EUROFUNG)-RELATED-RELATED"/>
    <property type="match status" value="1"/>
</dbReference>
<keyword evidence="4 5" id="KW-0408">Iron</keyword>
<evidence type="ECO:0000256" key="6">
    <source>
        <dbReference type="RuleBase" id="RU000461"/>
    </source>
</evidence>
<proteinExistence type="inferred from homology"/>
<keyword evidence="2 5" id="KW-0479">Metal-binding</keyword>
<dbReference type="PRINTS" id="PR00463">
    <property type="entry name" value="EP450I"/>
</dbReference>
<dbReference type="GO" id="GO:0005506">
    <property type="term" value="F:iron ion binding"/>
    <property type="evidence" value="ECO:0007669"/>
    <property type="project" value="InterPro"/>
</dbReference>
<dbReference type="PANTHER" id="PTHR46300:SF12">
    <property type="entry name" value="P450, PUTATIVE (EUROFUNG)-RELATED"/>
    <property type="match status" value="1"/>
</dbReference>
<dbReference type="PROSITE" id="PS00086">
    <property type="entry name" value="CYTOCHROME_P450"/>
    <property type="match status" value="1"/>
</dbReference>
<dbReference type="SUPFAM" id="SSF48264">
    <property type="entry name" value="Cytochrome P450"/>
    <property type="match status" value="1"/>
</dbReference>
<dbReference type="GO" id="GO:0016705">
    <property type="term" value="F:oxidoreductase activity, acting on paired donors, with incorporation or reduction of molecular oxygen"/>
    <property type="evidence" value="ECO:0007669"/>
    <property type="project" value="InterPro"/>
</dbReference>
<feature type="binding site" description="axial binding residue" evidence="5">
    <location>
        <position position="439"/>
    </location>
    <ligand>
        <name>heme</name>
        <dbReference type="ChEBI" id="CHEBI:30413"/>
    </ligand>
    <ligandPart>
        <name>Fe</name>
        <dbReference type="ChEBI" id="CHEBI:18248"/>
    </ligandPart>
</feature>
<comment type="cofactor">
    <cofactor evidence="5">
        <name>heme</name>
        <dbReference type="ChEBI" id="CHEBI:30413"/>
    </cofactor>
</comment>
<evidence type="ECO:0000256" key="1">
    <source>
        <dbReference type="ARBA" id="ARBA00010617"/>
    </source>
</evidence>
<reference evidence="8 9" key="1">
    <citation type="submission" date="2017-12" db="EMBL/GenBank/DDBJ databases">
        <authorList>
            <consortium name="DOE Joint Genome Institute"/>
            <person name="Haridas S."/>
            <person name="Kjaerbolling I."/>
            <person name="Vesth T.C."/>
            <person name="Frisvad J.C."/>
            <person name="Nybo J.L."/>
            <person name="Theobald S."/>
            <person name="Kuo A."/>
            <person name="Bowyer P."/>
            <person name="Matsuda Y."/>
            <person name="Mondo S."/>
            <person name="Lyhne E.K."/>
            <person name="Kogle M.E."/>
            <person name="Clum A."/>
            <person name="Lipzen A."/>
            <person name="Salamov A."/>
            <person name="Ngan C.Y."/>
            <person name="Daum C."/>
            <person name="Chiniquy J."/>
            <person name="Barry K."/>
            <person name="LaButti K."/>
            <person name="Simmons B.A."/>
            <person name="Magnuson J.K."/>
            <person name="Mortensen U.H."/>
            <person name="Larsen T.O."/>
            <person name="Grigoriev I.V."/>
            <person name="Baker S.E."/>
            <person name="Andersen M.R."/>
            <person name="Nordberg H.P."/>
            <person name="Cantor M.N."/>
            <person name="Hua S.X."/>
        </authorList>
    </citation>
    <scope>NUCLEOTIDE SEQUENCE [LARGE SCALE GENOMIC DNA]</scope>
    <source>
        <strain evidence="8 9">CBS 102.13</strain>
    </source>
</reference>
<protein>
    <submittedName>
        <fullName evidence="8">Cytochrome P450</fullName>
    </submittedName>
</protein>
<organism evidence="8 9">
    <name type="scientific">Aspergillus candidus</name>
    <dbReference type="NCBI Taxonomy" id="41067"/>
    <lineage>
        <taxon>Eukaryota</taxon>
        <taxon>Fungi</taxon>
        <taxon>Dikarya</taxon>
        <taxon>Ascomycota</taxon>
        <taxon>Pezizomycotina</taxon>
        <taxon>Eurotiomycetes</taxon>
        <taxon>Eurotiomycetidae</taxon>
        <taxon>Eurotiales</taxon>
        <taxon>Aspergillaceae</taxon>
        <taxon>Aspergillus</taxon>
        <taxon>Aspergillus subgen. Circumdati</taxon>
    </lineage>
</organism>
<accession>A0A2I2FBP6</accession>
<dbReference type="GO" id="GO:0004497">
    <property type="term" value="F:monooxygenase activity"/>
    <property type="evidence" value="ECO:0007669"/>
    <property type="project" value="UniProtKB-KW"/>
</dbReference>
<keyword evidence="9" id="KW-1185">Reference proteome</keyword>
<comment type="similarity">
    <text evidence="1 6">Belongs to the cytochrome P450 family.</text>
</comment>
<dbReference type="OrthoDB" id="2789670at2759"/>
<dbReference type="CDD" id="cd11065">
    <property type="entry name" value="CYP64-like"/>
    <property type="match status" value="1"/>
</dbReference>
<keyword evidence="7" id="KW-0732">Signal</keyword>
<feature type="signal peptide" evidence="7">
    <location>
        <begin position="1"/>
        <end position="25"/>
    </location>
</feature>
<name>A0A2I2FBP6_ASPCN</name>
<evidence type="ECO:0000256" key="7">
    <source>
        <dbReference type="SAM" id="SignalP"/>
    </source>
</evidence>
<evidence type="ECO:0000256" key="2">
    <source>
        <dbReference type="ARBA" id="ARBA00022723"/>
    </source>
</evidence>
<dbReference type="EMBL" id="KZ559138">
    <property type="protein sequence ID" value="PLB38048.1"/>
    <property type="molecule type" value="Genomic_DNA"/>
</dbReference>
<keyword evidence="5 6" id="KW-0349">Heme</keyword>
<evidence type="ECO:0000256" key="3">
    <source>
        <dbReference type="ARBA" id="ARBA00023002"/>
    </source>
</evidence>
<evidence type="ECO:0000256" key="5">
    <source>
        <dbReference type="PIRSR" id="PIRSR602401-1"/>
    </source>
</evidence>
<feature type="chain" id="PRO_5014126828" evidence="7">
    <location>
        <begin position="26"/>
        <end position="520"/>
    </location>
</feature>
<keyword evidence="3 6" id="KW-0560">Oxidoreductase</keyword>
<dbReference type="InterPro" id="IPR036396">
    <property type="entry name" value="Cyt_P450_sf"/>
</dbReference>
<dbReference type="Pfam" id="PF00067">
    <property type="entry name" value="p450"/>
    <property type="match status" value="1"/>
</dbReference>
<dbReference type="Proteomes" id="UP000234585">
    <property type="component" value="Unassembled WGS sequence"/>
</dbReference>
<dbReference type="InterPro" id="IPR017972">
    <property type="entry name" value="Cyt_P450_CS"/>
</dbReference>
<gene>
    <name evidence="8" type="ORF">BDW47DRAFT_105737</name>
</gene>
<dbReference type="GeneID" id="36519787"/>
<evidence type="ECO:0000313" key="8">
    <source>
        <dbReference type="EMBL" id="PLB38048.1"/>
    </source>
</evidence>
<evidence type="ECO:0000313" key="9">
    <source>
        <dbReference type="Proteomes" id="UP000234585"/>
    </source>
</evidence>
<dbReference type="AlphaFoldDB" id="A0A2I2FBP6"/>
<dbReference type="InterPro" id="IPR050364">
    <property type="entry name" value="Cytochrome_P450_fung"/>
</dbReference>
<dbReference type="InterPro" id="IPR001128">
    <property type="entry name" value="Cyt_P450"/>
</dbReference>
<dbReference type="Gene3D" id="1.10.630.10">
    <property type="entry name" value="Cytochrome P450"/>
    <property type="match status" value="1"/>
</dbReference>
<dbReference type="GO" id="GO:0020037">
    <property type="term" value="F:heme binding"/>
    <property type="evidence" value="ECO:0007669"/>
    <property type="project" value="InterPro"/>
</dbReference>
<dbReference type="InterPro" id="IPR002401">
    <property type="entry name" value="Cyt_P450_E_grp-I"/>
</dbReference>
<sequence>MGLASLASVLLGLAVLYVLKQLLSSRSNQSPLPPGPKGKLLIGNLGDLPPPGTKDWEHWAKFKHLYGPISSITILGQTIVIINDAQAAFDLMEKRSAIYSSRPRMTFAGEMIGWEDITAMQPYSDRFRTYRKVMHRVLGSKVTAARFNPLQEVEVRRFLLRVLDRPNDLVQHIRTEAGAVILKIAYGYTIEPHGRDPLVEMANDAMAKFSIAGTPGIWLVDTIPWLKHLPSWFPGTGFKKTAAAWRMTLLNTIEKPYRFAEEQMRRGTYTPSYVASLLEEDSGQWTTEEARVAKWTAASLYLGGADTTVSSLACFFLAIARNPDAQRKAQEEIDRVVGVHRLPTYADREKLPYIDALVKETLRWHPVAPMGIPHACTQDDMYSGYRIPKGSLILPNIWAITHDPSVYPDPMEFRPERFLGPTPELNPHTLSFGFGRRICPGKLLADNTIFLSIAQSLAVFNVGKTEGAGEETGFLPGVVSHPEPYQLRVRPRSEAHEALIRSVEVEHPWEESHAKEIEKV</sequence>
<dbReference type="STRING" id="41067.A0A2I2FBP6"/>
<dbReference type="PRINTS" id="PR00385">
    <property type="entry name" value="P450"/>
</dbReference>
<dbReference type="RefSeq" id="XP_024672060.1">
    <property type="nucleotide sequence ID" value="XM_024812627.1"/>
</dbReference>
<evidence type="ECO:0000256" key="4">
    <source>
        <dbReference type="ARBA" id="ARBA00023004"/>
    </source>
</evidence>